<accession>A0A8T0XNN7</accession>
<reference evidence="2" key="1">
    <citation type="submission" date="2020-05" db="EMBL/GenBank/DDBJ databases">
        <title>WGS assembly of Panicum virgatum.</title>
        <authorList>
            <person name="Lovell J.T."/>
            <person name="Jenkins J."/>
            <person name="Shu S."/>
            <person name="Juenger T.E."/>
            <person name="Schmutz J."/>
        </authorList>
    </citation>
    <scope>NUCLEOTIDE SEQUENCE</scope>
    <source>
        <strain evidence="2">AP13</strain>
    </source>
</reference>
<comment type="caution">
    <text evidence="2">The sequence shown here is derived from an EMBL/GenBank/DDBJ whole genome shotgun (WGS) entry which is preliminary data.</text>
</comment>
<evidence type="ECO:0000313" key="2">
    <source>
        <dbReference type="EMBL" id="KAG2657069.1"/>
    </source>
</evidence>
<dbReference type="Proteomes" id="UP000823388">
    <property type="component" value="Chromosome 1K"/>
</dbReference>
<keyword evidence="3" id="KW-1185">Reference proteome</keyword>
<dbReference type="EMBL" id="CM029037">
    <property type="protein sequence ID" value="KAG2657069.1"/>
    <property type="molecule type" value="Genomic_DNA"/>
</dbReference>
<gene>
    <name evidence="2" type="ORF">PVAP13_1KG116754</name>
</gene>
<evidence type="ECO:0000256" key="1">
    <source>
        <dbReference type="SAM" id="MobiDB-lite"/>
    </source>
</evidence>
<name>A0A8T0XNN7_PANVG</name>
<sequence>MQQLHGRGGVVVDGADDDEPGLMVAADPERLIIVVSLPATDERGLAVIPIPRRGEEGTGPFGAVRSSSARGTLRLHHLPPQSRSPRDAGTRCPSTIAARAASEWPFSPKRPWIRSLTWRLMTRRNYRLKIGLIHVIQICNFTVVEEQCVVMRMGGASWIRT</sequence>
<proteinExistence type="predicted"/>
<evidence type="ECO:0000313" key="3">
    <source>
        <dbReference type="Proteomes" id="UP000823388"/>
    </source>
</evidence>
<protein>
    <submittedName>
        <fullName evidence="2">Uncharacterized protein</fullName>
    </submittedName>
</protein>
<organism evidence="2 3">
    <name type="scientific">Panicum virgatum</name>
    <name type="common">Blackwell switchgrass</name>
    <dbReference type="NCBI Taxonomy" id="38727"/>
    <lineage>
        <taxon>Eukaryota</taxon>
        <taxon>Viridiplantae</taxon>
        <taxon>Streptophyta</taxon>
        <taxon>Embryophyta</taxon>
        <taxon>Tracheophyta</taxon>
        <taxon>Spermatophyta</taxon>
        <taxon>Magnoliopsida</taxon>
        <taxon>Liliopsida</taxon>
        <taxon>Poales</taxon>
        <taxon>Poaceae</taxon>
        <taxon>PACMAD clade</taxon>
        <taxon>Panicoideae</taxon>
        <taxon>Panicodae</taxon>
        <taxon>Paniceae</taxon>
        <taxon>Panicinae</taxon>
        <taxon>Panicum</taxon>
        <taxon>Panicum sect. Hiantes</taxon>
    </lineage>
</organism>
<dbReference type="AlphaFoldDB" id="A0A8T0XNN7"/>
<feature type="region of interest" description="Disordered" evidence="1">
    <location>
        <begin position="57"/>
        <end position="91"/>
    </location>
</feature>